<evidence type="ECO:0000256" key="2">
    <source>
        <dbReference type="ARBA" id="ARBA00023015"/>
    </source>
</evidence>
<protein>
    <submittedName>
        <fullName evidence="8">Putative WRKY transcription factor 49</fullName>
    </submittedName>
</protein>
<sequence length="318" mass="35391">MTAELDGRDSNWHQFFGEDLLKELLEKSQPKFFPSHCTDTDLNSRQESMVNKLISTVYSGPTIGDIESALSLTGRINENEGWNNSRPILSLPEKGLGKIENKYTIKIKACGNGLTDDGYKWRKYGQKAIKNSPNPRSYYRCTNPRCNAKKHVEKSIEDPDTLIVTYEGLHLHYTYSHFLLSRPNDTPASAMNQSKKHKTNSDDPEQQTSESPMQSPLATSYDPFEGITNNQGMGIGNQDQAQVGVQAQAQNGLVGDEDNNAHGLLEDVVPFQVRRPCSSATSSSYELYSPEVSSPSDSILSWAPHDYTTDMSVLSSLM</sequence>
<dbReference type="InterPro" id="IPR036576">
    <property type="entry name" value="WRKY_dom_sf"/>
</dbReference>
<feature type="compositionally biased region" description="Polar residues" evidence="6">
    <location>
        <begin position="206"/>
        <end position="218"/>
    </location>
</feature>
<dbReference type="PROSITE" id="PS50811">
    <property type="entry name" value="WRKY"/>
    <property type="match status" value="1"/>
</dbReference>
<dbReference type="OrthoDB" id="652816at2759"/>
<dbReference type="Proteomes" id="UP000623129">
    <property type="component" value="Unassembled WGS sequence"/>
</dbReference>
<evidence type="ECO:0000313" key="9">
    <source>
        <dbReference type="Proteomes" id="UP000623129"/>
    </source>
</evidence>
<dbReference type="InterPro" id="IPR044810">
    <property type="entry name" value="WRKY_plant"/>
</dbReference>
<dbReference type="PANTHER" id="PTHR31221">
    <property type="entry name" value="WRKY TRANSCRIPTION FACTOR PROTEIN 1-RELATED"/>
    <property type="match status" value="1"/>
</dbReference>
<name>A0A833VKU8_9POAL</name>
<dbReference type="GO" id="GO:0005634">
    <property type="term" value="C:nucleus"/>
    <property type="evidence" value="ECO:0007669"/>
    <property type="project" value="UniProtKB-SubCell"/>
</dbReference>
<comment type="subcellular location">
    <subcellularLocation>
        <location evidence="1">Nucleus</location>
    </subcellularLocation>
</comment>
<dbReference type="GO" id="GO:0003700">
    <property type="term" value="F:DNA-binding transcription factor activity"/>
    <property type="evidence" value="ECO:0007669"/>
    <property type="project" value="InterPro"/>
</dbReference>
<keyword evidence="9" id="KW-1185">Reference proteome</keyword>
<evidence type="ECO:0000256" key="6">
    <source>
        <dbReference type="SAM" id="MobiDB-lite"/>
    </source>
</evidence>
<dbReference type="EMBL" id="SWLB01000013">
    <property type="protein sequence ID" value="KAF3330540.1"/>
    <property type="molecule type" value="Genomic_DNA"/>
</dbReference>
<evidence type="ECO:0000256" key="1">
    <source>
        <dbReference type="ARBA" id="ARBA00004123"/>
    </source>
</evidence>
<dbReference type="Pfam" id="PF03106">
    <property type="entry name" value="WRKY"/>
    <property type="match status" value="1"/>
</dbReference>
<evidence type="ECO:0000256" key="4">
    <source>
        <dbReference type="ARBA" id="ARBA00023163"/>
    </source>
</evidence>
<organism evidence="8 9">
    <name type="scientific">Carex littledalei</name>
    <dbReference type="NCBI Taxonomy" id="544730"/>
    <lineage>
        <taxon>Eukaryota</taxon>
        <taxon>Viridiplantae</taxon>
        <taxon>Streptophyta</taxon>
        <taxon>Embryophyta</taxon>
        <taxon>Tracheophyta</taxon>
        <taxon>Spermatophyta</taxon>
        <taxon>Magnoliopsida</taxon>
        <taxon>Liliopsida</taxon>
        <taxon>Poales</taxon>
        <taxon>Cyperaceae</taxon>
        <taxon>Cyperoideae</taxon>
        <taxon>Cariceae</taxon>
        <taxon>Carex</taxon>
        <taxon>Carex subgen. Euthyceras</taxon>
    </lineage>
</organism>
<keyword evidence="4" id="KW-0804">Transcription</keyword>
<proteinExistence type="predicted"/>
<dbReference type="PANTHER" id="PTHR31221:SF42">
    <property type="entry name" value="WRKY TRANSCRIPTION FACTOR 49-RELATED"/>
    <property type="match status" value="1"/>
</dbReference>
<reference evidence="8" key="1">
    <citation type="submission" date="2020-01" db="EMBL/GenBank/DDBJ databases">
        <title>Genome sequence of Kobresia littledalei, the first chromosome-level genome in the family Cyperaceae.</title>
        <authorList>
            <person name="Qu G."/>
        </authorList>
    </citation>
    <scope>NUCLEOTIDE SEQUENCE</scope>
    <source>
        <strain evidence="8">C.B.Clarke</strain>
        <tissue evidence="8">Leaf</tissue>
    </source>
</reference>
<evidence type="ECO:0000259" key="7">
    <source>
        <dbReference type="PROSITE" id="PS50811"/>
    </source>
</evidence>
<comment type="caution">
    <text evidence="8">The sequence shown here is derived from an EMBL/GenBank/DDBJ whole genome shotgun (WGS) entry which is preliminary data.</text>
</comment>
<feature type="domain" description="WRKY" evidence="7">
    <location>
        <begin position="110"/>
        <end position="175"/>
    </location>
</feature>
<evidence type="ECO:0000256" key="3">
    <source>
        <dbReference type="ARBA" id="ARBA00023125"/>
    </source>
</evidence>
<dbReference type="AlphaFoldDB" id="A0A833VKU8"/>
<evidence type="ECO:0000313" key="8">
    <source>
        <dbReference type="EMBL" id="KAF3330540.1"/>
    </source>
</evidence>
<keyword evidence="3" id="KW-0238">DNA-binding</keyword>
<dbReference type="SUPFAM" id="SSF118290">
    <property type="entry name" value="WRKY DNA-binding domain"/>
    <property type="match status" value="1"/>
</dbReference>
<keyword evidence="5" id="KW-0539">Nucleus</keyword>
<feature type="region of interest" description="Disordered" evidence="6">
    <location>
        <begin position="184"/>
        <end position="237"/>
    </location>
</feature>
<keyword evidence="2" id="KW-0805">Transcription regulation</keyword>
<dbReference type="GO" id="GO:0043565">
    <property type="term" value="F:sequence-specific DNA binding"/>
    <property type="evidence" value="ECO:0007669"/>
    <property type="project" value="InterPro"/>
</dbReference>
<dbReference type="InterPro" id="IPR003657">
    <property type="entry name" value="WRKY_dom"/>
</dbReference>
<dbReference type="Gene3D" id="2.20.25.80">
    <property type="entry name" value="WRKY domain"/>
    <property type="match status" value="1"/>
</dbReference>
<evidence type="ECO:0000256" key="5">
    <source>
        <dbReference type="ARBA" id="ARBA00023242"/>
    </source>
</evidence>
<dbReference type="SMART" id="SM00774">
    <property type="entry name" value="WRKY"/>
    <property type="match status" value="1"/>
</dbReference>
<accession>A0A833VKU8</accession>
<gene>
    <name evidence="8" type="ORF">FCM35_KLT03894</name>
</gene>
<feature type="compositionally biased region" description="Polar residues" evidence="6">
    <location>
        <begin position="184"/>
        <end position="193"/>
    </location>
</feature>